<feature type="domain" description="YchJ-like middle NTF2-like" evidence="3">
    <location>
        <begin position="32"/>
        <end position="126"/>
    </location>
</feature>
<organism evidence="4 5">
    <name type="scientific">Agromyces agglutinans</name>
    <dbReference type="NCBI Taxonomy" id="2662258"/>
    <lineage>
        <taxon>Bacteria</taxon>
        <taxon>Bacillati</taxon>
        <taxon>Actinomycetota</taxon>
        <taxon>Actinomycetes</taxon>
        <taxon>Micrococcales</taxon>
        <taxon>Microbacteriaceae</taxon>
        <taxon>Agromyces</taxon>
    </lineage>
</organism>
<evidence type="ECO:0000313" key="4">
    <source>
        <dbReference type="EMBL" id="MRG61781.1"/>
    </source>
</evidence>
<dbReference type="Proteomes" id="UP000431080">
    <property type="component" value="Unassembled WGS sequence"/>
</dbReference>
<dbReference type="Pfam" id="PF02810">
    <property type="entry name" value="SEC-C"/>
    <property type="match status" value="1"/>
</dbReference>
<gene>
    <name evidence="4" type="ORF">GE115_18145</name>
</gene>
<evidence type="ECO:0000256" key="1">
    <source>
        <dbReference type="ARBA" id="ARBA00010839"/>
    </source>
</evidence>
<comment type="similarity">
    <text evidence="1 2">Belongs to the UPF0225 family.</text>
</comment>
<dbReference type="InterPro" id="IPR032710">
    <property type="entry name" value="NTF2-like_dom_sf"/>
</dbReference>
<protein>
    <recommendedName>
        <fullName evidence="2">UPF0225 protein GE115_18145</fullName>
    </recommendedName>
</protein>
<accession>A0A6I2FBP4</accession>
<dbReference type="SUPFAM" id="SSF54427">
    <property type="entry name" value="NTF2-like"/>
    <property type="match status" value="1"/>
</dbReference>
<sequence length="128" mass="13835">MPSPGDRCPCRSGEVFGACCGPLLDGRAAAPTAVQLMRSRFTAYAVGADAYLLESWHPSTRPASLELDPGTTWRSLEIVATEAGGPFDTTGVVEFIARYRDADGAGRLHERSRFVREAGRWRYVDAAG</sequence>
<reference evidence="4 5" key="1">
    <citation type="submission" date="2019-10" db="EMBL/GenBank/DDBJ databases">
        <authorList>
            <person name="Nie G."/>
            <person name="Ming H."/>
            <person name="Yi B."/>
        </authorList>
    </citation>
    <scope>NUCLEOTIDE SEQUENCE [LARGE SCALE GENOMIC DNA]</scope>
    <source>
        <strain evidence="4 5">CFH 90414</strain>
    </source>
</reference>
<dbReference type="InterPro" id="IPR023006">
    <property type="entry name" value="YchJ-like"/>
</dbReference>
<dbReference type="InterPro" id="IPR004027">
    <property type="entry name" value="SEC_C_motif"/>
</dbReference>
<dbReference type="Gene3D" id="3.10.450.50">
    <property type="match status" value="1"/>
</dbReference>
<keyword evidence="5" id="KW-1185">Reference proteome</keyword>
<proteinExistence type="inferred from homology"/>
<evidence type="ECO:0000256" key="2">
    <source>
        <dbReference type="HAMAP-Rule" id="MF_00612"/>
    </source>
</evidence>
<comment type="caution">
    <text evidence="4">The sequence shown here is derived from an EMBL/GenBank/DDBJ whole genome shotgun (WGS) entry which is preliminary data.</text>
</comment>
<name>A0A6I2FBP4_9MICO</name>
<dbReference type="HAMAP" id="MF_00612">
    <property type="entry name" value="UPF0225"/>
    <property type="match status" value="1"/>
</dbReference>
<dbReference type="EMBL" id="WJIF01000018">
    <property type="protein sequence ID" value="MRG61781.1"/>
    <property type="molecule type" value="Genomic_DNA"/>
</dbReference>
<evidence type="ECO:0000259" key="3">
    <source>
        <dbReference type="Pfam" id="PF17775"/>
    </source>
</evidence>
<dbReference type="InterPro" id="IPR048469">
    <property type="entry name" value="YchJ-like_M"/>
</dbReference>
<dbReference type="AlphaFoldDB" id="A0A6I2FBP4"/>
<evidence type="ECO:0000313" key="5">
    <source>
        <dbReference type="Proteomes" id="UP000431080"/>
    </source>
</evidence>
<dbReference type="Pfam" id="PF17775">
    <property type="entry name" value="YchJ_M-like"/>
    <property type="match status" value="1"/>
</dbReference>